<gene>
    <name evidence="1" type="ORF">SAMN04488559_101325</name>
</gene>
<keyword evidence="2" id="KW-1185">Reference proteome</keyword>
<sequence length="53" mass="6191">MKKQALAINGIPAIVWEEDSQKVLIAIHGNMSHKEDTVIELLEMKQWQKDIRY</sequence>
<protein>
    <submittedName>
        <fullName evidence="1">Uncharacterized protein</fullName>
    </submittedName>
</protein>
<proteinExistence type="predicted"/>
<evidence type="ECO:0000313" key="2">
    <source>
        <dbReference type="Proteomes" id="UP000198948"/>
    </source>
</evidence>
<dbReference type="Proteomes" id="UP000198948">
    <property type="component" value="Unassembled WGS sequence"/>
</dbReference>
<dbReference type="RefSeq" id="WP_218139623.1">
    <property type="nucleotide sequence ID" value="NZ_FOHA01000001.1"/>
</dbReference>
<dbReference type="AlphaFoldDB" id="A0A1H9Q3K7"/>
<reference evidence="1 2" key="1">
    <citation type="submission" date="2016-10" db="EMBL/GenBank/DDBJ databases">
        <authorList>
            <person name="de Groot N.N."/>
        </authorList>
    </citation>
    <scope>NUCLEOTIDE SEQUENCE [LARGE SCALE GENOMIC DNA]</scope>
    <source>
        <strain evidence="1 2">DSM 13760</strain>
    </source>
</reference>
<accession>A0A1H9Q3K7</accession>
<name>A0A1H9Q3K7_9LACT</name>
<dbReference type="EMBL" id="FOHA01000001">
    <property type="protein sequence ID" value="SER54998.1"/>
    <property type="molecule type" value="Genomic_DNA"/>
</dbReference>
<organism evidence="1 2">
    <name type="scientific">Isobaculum melis</name>
    <dbReference type="NCBI Taxonomy" id="142588"/>
    <lineage>
        <taxon>Bacteria</taxon>
        <taxon>Bacillati</taxon>
        <taxon>Bacillota</taxon>
        <taxon>Bacilli</taxon>
        <taxon>Lactobacillales</taxon>
        <taxon>Carnobacteriaceae</taxon>
        <taxon>Isobaculum</taxon>
    </lineage>
</organism>
<dbReference type="STRING" id="142588.SAMN04488559_101325"/>
<evidence type="ECO:0000313" key="1">
    <source>
        <dbReference type="EMBL" id="SER54998.1"/>
    </source>
</evidence>